<proteinExistence type="predicted"/>
<accession>S8FNZ1</accession>
<dbReference type="InParanoid" id="S8FNZ1"/>
<keyword evidence="3" id="KW-1185">Reference proteome</keyword>
<evidence type="ECO:0000313" key="3">
    <source>
        <dbReference type="Proteomes" id="UP000015241"/>
    </source>
</evidence>
<sequence>MSSLETFESTLKDVVNAKRLSASKMSSLTDIALSFMKNDTQLVSTLFRTHRTLPPAAKVNSLYVFDALSRAARNQINKHRLAPPSDPSQGNCATFIVKVEGILDSLWQDLLSTRDETLKEKSKKILDIWVKNNTFPSAALERLSQLLEKSEKGACRILYSLAKRSSRSCNSIICFPPTFTLSED</sequence>
<reference evidence="2 3" key="1">
    <citation type="journal article" date="2012" name="Science">
        <title>The Paleozoic origin of enzymatic lignin decomposition reconstructed from 31 fungal genomes.</title>
        <authorList>
            <person name="Floudas D."/>
            <person name="Binder M."/>
            <person name="Riley R."/>
            <person name="Barry K."/>
            <person name="Blanchette R.A."/>
            <person name="Henrissat B."/>
            <person name="Martinez A.T."/>
            <person name="Otillar R."/>
            <person name="Spatafora J.W."/>
            <person name="Yadav J.S."/>
            <person name="Aerts A."/>
            <person name="Benoit I."/>
            <person name="Boyd A."/>
            <person name="Carlson A."/>
            <person name="Copeland A."/>
            <person name="Coutinho P.M."/>
            <person name="de Vries R.P."/>
            <person name="Ferreira P."/>
            <person name="Findley K."/>
            <person name="Foster B."/>
            <person name="Gaskell J."/>
            <person name="Glotzer D."/>
            <person name="Gorecki P."/>
            <person name="Heitman J."/>
            <person name="Hesse C."/>
            <person name="Hori C."/>
            <person name="Igarashi K."/>
            <person name="Jurgens J.A."/>
            <person name="Kallen N."/>
            <person name="Kersten P."/>
            <person name="Kohler A."/>
            <person name="Kuees U."/>
            <person name="Kumar T.K.A."/>
            <person name="Kuo A."/>
            <person name="LaButti K."/>
            <person name="Larrondo L.F."/>
            <person name="Lindquist E."/>
            <person name="Ling A."/>
            <person name="Lombard V."/>
            <person name="Lucas S."/>
            <person name="Lundell T."/>
            <person name="Martin R."/>
            <person name="McLaughlin D.J."/>
            <person name="Morgenstern I."/>
            <person name="Morin E."/>
            <person name="Murat C."/>
            <person name="Nagy L.G."/>
            <person name="Nolan M."/>
            <person name="Ohm R.A."/>
            <person name="Patyshakuliyeva A."/>
            <person name="Rokas A."/>
            <person name="Ruiz-Duenas F.J."/>
            <person name="Sabat G."/>
            <person name="Salamov A."/>
            <person name="Samejima M."/>
            <person name="Schmutz J."/>
            <person name="Slot J.C."/>
            <person name="St John F."/>
            <person name="Stenlid J."/>
            <person name="Sun H."/>
            <person name="Sun S."/>
            <person name="Syed K."/>
            <person name="Tsang A."/>
            <person name="Wiebenga A."/>
            <person name="Young D."/>
            <person name="Pisabarro A."/>
            <person name="Eastwood D.C."/>
            <person name="Martin F."/>
            <person name="Cullen D."/>
            <person name="Grigoriev I.V."/>
            <person name="Hibbett D.S."/>
        </authorList>
    </citation>
    <scope>NUCLEOTIDE SEQUENCE</scope>
    <source>
        <strain evidence="3">FP-58527</strain>
    </source>
</reference>
<name>S8FNZ1_FOMSC</name>
<dbReference type="PROSITE" id="PS51391">
    <property type="entry name" value="CID"/>
    <property type="match status" value="1"/>
</dbReference>
<feature type="domain" description="CID" evidence="1">
    <location>
        <begin position="1"/>
        <end position="151"/>
    </location>
</feature>
<evidence type="ECO:0000313" key="2">
    <source>
        <dbReference type="EMBL" id="EPT02996.1"/>
    </source>
</evidence>
<evidence type="ECO:0000259" key="1">
    <source>
        <dbReference type="PROSITE" id="PS51391"/>
    </source>
</evidence>
<protein>
    <recommendedName>
        <fullName evidence="1">CID domain-containing protein</fullName>
    </recommendedName>
</protein>
<dbReference type="AlphaFoldDB" id="S8FNZ1"/>
<dbReference type="SMART" id="SM00582">
    <property type="entry name" value="RPR"/>
    <property type="match status" value="1"/>
</dbReference>
<dbReference type="HOGENOM" id="CLU_115957_0_0_1"/>
<organism evidence="2 3">
    <name type="scientific">Fomitopsis schrenkii</name>
    <name type="common">Brown rot fungus</name>
    <dbReference type="NCBI Taxonomy" id="2126942"/>
    <lineage>
        <taxon>Eukaryota</taxon>
        <taxon>Fungi</taxon>
        <taxon>Dikarya</taxon>
        <taxon>Basidiomycota</taxon>
        <taxon>Agaricomycotina</taxon>
        <taxon>Agaricomycetes</taxon>
        <taxon>Polyporales</taxon>
        <taxon>Fomitopsis</taxon>
    </lineage>
</organism>
<dbReference type="EMBL" id="KE504132">
    <property type="protein sequence ID" value="EPT02996.1"/>
    <property type="molecule type" value="Genomic_DNA"/>
</dbReference>
<gene>
    <name evidence="2" type="ORF">FOMPIDRAFT_1159591</name>
</gene>
<dbReference type="eggNOG" id="KOG0132">
    <property type="taxonomic scope" value="Eukaryota"/>
</dbReference>
<dbReference type="OrthoDB" id="79367at2759"/>
<dbReference type="Proteomes" id="UP000015241">
    <property type="component" value="Unassembled WGS sequence"/>
</dbReference>
<dbReference type="Pfam" id="PF04818">
    <property type="entry name" value="CID"/>
    <property type="match status" value="1"/>
</dbReference>
<dbReference type="InterPro" id="IPR006569">
    <property type="entry name" value="CID_dom"/>
</dbReference>
<dbReference type="SUPFAM" id="SSF48464">
    <property type="entry name" value="ENTH/VHS domain"/>
    <property type="match status" value="1"/>
</dbReference>
<dbReference type="STRING" id="743788.S8FNZ1"/>
<dbReference type="InterPro" id="IPR008942">
    <property type="entry name" value="ENTH_VHS"/>
</dbReference>
<dbReference type="Gene3D" id="1.25.40.90">
    <property type="match status" value="1"/>
</dbReference>